<keyword evidence="7" id="KW-1185">Reference proteome</keyword>
<protein>
    <recommendedName>
        <fullName evidence="3">3-methyl-2-oxobutanoate hydroxymethyltransferase</fullName>
        <ecNumber evidence="3">2.1.2.11</ecNumber>
    </recommendedName>
</protein>
<organism evidence="6 7">
    <name type="scientific">Paralimibaculum aggregatum</name>
    <dbReference type="NCBI Taxonomy" id="3036245"/>
    <lineage>
        <taxon>Bacteria</taxon>
        <taxon>Pseudomonadati</taxon>
        <taxon>Pseudomonadota</taxon>
        <taxon>Alphaproteobacteria</taxon>
        <taxon>Rhodobacterales</taxon>
        <taxon>Paracoccaceae</taxon>
        <taxon>Paralimibaculum</taxon>
    </lineage>
</organism>
<proteinExistence type="inferred from homology"/>
<dbReference type="EC" id="2.1.2.11" evidence="3"/>
<dbReference type="PANTHER" id="PTHR20881:SF0">
    <property type="entry name" value="3-METHYL-2-OXOBUTANOATE HYDROXYMETHYLTRANSFERASE"/>
    <property type="match status" value="1"/>
</dbReference>
<dbReference type="PANTHER" id="PTHR20881">
    <property type="entry name" value="3-METHYL-2-OXOBUTANOATE HYDROXYMETHYLTRANSFERASE"/>
    <property type="match status" value="1"/>
</dbReference>
<dbReference type="EMBL" id="BSYI01000038">
    <property type="protein sequence ID" value="GMG84551.1"/>
    <property type="molecule type" value="Genomic_DNA"/>
</dbReference>
<keyword evidence="4" id="KW-0566">Pantothenate biosynthesis</keyword>
<evidence type="ECO:0000313" key="7">
    <source>
        <dbReference type="Proteomes" id="UP001239909"/>
    </source>
</evidence>
<evidence type="ECO:0000256" key="5">
    <source>
        <dbReference type="ARBA" id="ARBA00022679"/>
    </source>
</evidence>
<reference evidence="6 7" key="1">
    <citation type="submission" date="2023-04" db="EMBL/GenBank/DDBJ databases">
        <title>Marinoamorphus aggregata gen. nov., sp. Nov., isolate from tissue of brittle star Ophioplocus japonicus.</title>
        <authorList>
            <person name="Kawano K."/>
            <person name="Sawayama S."/>
            <person name="Nakagawa S."/>
        </authorList>
    </citation>
    <scope>NUCLEOTIDE SEQUENCE [LARGE SCALE GENOMIC DNA]</scope>
    <source>
        <strain evidence="6 7">NKW23</strain>
    </source>
</reference>
<dbReference type="InterPro" id="IPR040442">
    <property type="entry name" value="Pyrv_kinase-like_dom_sf"/>
</dbReference>
<evidence type="ECO:0000313" key="6">
    <source>
        <dbReference type="EMBL" id="GMG84551.1"/>
    </source>
</evidence>
<accession>A0ABQ6LPP6</accession>
<dbReference type="Pfam" id="PF02548">
    <property type="entry name" value="Pantoate_transf"/>
    <property type="match status" value="1"/>
</dbReference>
<evidence type="ECO:0000256" key="1">
    <source>
        <dbReference type="ARBA" id="ARBA00008676"/>
    </source>
</evidence>
<name>A0ABQ6LPP6_9RHOB</name>
<gene>
    <name evidence="6" type="ORF">LNKW23_37670</name>
</gene>
<dbReference type="RefSeq" id="WP_285673615.1">
    <property type="nucleotide sequence ID" value="NZ_BSYI01000038.1"/>
</dbReference>
<evidence type="ECO:0000256" key="2">
    <source>
        <dbReference type="ARBA" id="ARBA00011424"/>
    </source>
</evidence>
<comment type="subunit">
    <text evidence="2">Homodecamer; pentamer of dimers.</text>
</comment>
<evidence type="ECO:0000256" key="4">
    <source>
        <dbReference type="ARBA" id="ARBA00022655"/>
    </source>
</evidence>
<dbReference type="SUPFAM" id="SSF51621">
    <property type="entry name" value="Phosphoenolpyruvate/pyruvate domain"/>
    <property type="match status" value="1"/>
</dbReference>
<comment type="caution">
    <text evidence="6">The sequence shown here is derived from an EMBL/GenBank/DDBJ whole genome shotgun (WGS) entry which is preliminary data.</text>
</comment>
<keyword evidence="5" id="KW-0808">Transferase</keyword>
<dbReference type="Proteomes" id="UP001239909">
    <property type="component" value="Unassembled WGS sequence"/>
</dbReference>
<evidence type="ECO:0000256" key="3">
    <source>
        <dbReference type="ARBA" id="ARBA00012618"/>
    </source>
</evidence>
<dbReference type="Gene3D" id="3.20.20.60">
    <property type="entry name" value="Phosphoenolpyruvate-binding domains"/>
    <property type="match status" value="1"/>
</dbReference>
<dbReference type="InterPro" id="IPR003700">
    <property type="entry name" value="Pantoate_hydroxy_MeTrfase"/>
</dbReference>
<sequence length="263" mass="28569">MAGLTIKELRDRKGGPQLTFLRIDSADDAAAAEAAGIDMIGTVYAPETRHLPGAAPSRHFRFGLPYGRHVTATEAMREAFRAIEDGAETVYTAASIHMVSEMAREGIPVIGHIGLVPPWRTWTGGYRAVGRTAQQAIELFRQAKAYEAAGAAGIEIEVVPEAVAAEITRRTTLITMSLGAGAGCDVQCLFARDVLGSGTDRLPRHAKAYRDFAAEHRRLQQERIDAFREFRHEVGSGGFPAKAHGVAMPEGELEDFLMEIDRV</sequence>
<dbReference type="InterPro" id="IPR015813">
    <property type="entry name" value="Pyrv/PenolPyrv_kinase-like_dom"/>
</dbReference>
<comment type="similarity">
    <text evidence="1">Belongs to the PanB family.</text>
</comment>